<keyword evidence="2" id="KW-0732">Signal</keyword>
<keyword evidence="1" id="KW-1133">Transmembrane helix</keyword>
<evidence type="ECO:0000256" key="1">
    <source>
        <dbReference type="SAM" id="Phobius"/>
    </source>
</evidence>
<feature type="signal peptide" evidence="2">
    <location>
        <begin position="1"/>
        <end position="23"/>
    </location>
</feature>
<name>A0A1F7GTQ8_9BACT</name>
<evidence type="ECO:0000313" key="3">
    <source>
        <dbReference type="EMBL" id="OGK22469.1"/>
    </source>
</evidence>
<dbReference type="Proteomes" id="UP000177159">
    <property type="component" value="Unassembled WGS sequence"/>
</dbReference>
<accession>A0A1F7GTQ8</accession>
<protein>
    <recommendedName>
        <fullName evidence="5">DUF3324 domain-containing protein</fullName>
    </recommendedName>
</protein>
<organism evidence="3 4">
    <name type="scientific">Candidatus Roizmanbacteria bacterium RIFCSPHIGHO2_02_FULL_37_24</name>
    <dbReference type="NCBI Taxonomy" id="1802037"/>
    <lineage>
        <taxon>Bacteria</taxon>
        <taxon>Candidatus Roizmaniibacteriota</taxon>
    </lineage>
</organism>
<proteinExistence type="predicted"/>
<evidence type="ECO:0000313" key="4">
    <source>
        <dbReference type="Proteomes" id="UP000177159"/>
    </source>
</evidence>
<gene>
    <name evidence="3" type="ORF">A3C24_00010</name>
</gene>
<feature type="transmembrane region" description="Helical" evidence="1">
    <location>
        <begin position="275"/>
        <end position="296"/>
    </location>
</feature>
<feature type="chain" id="PRO_5009529205" description="DUF3324 domain-containing protein" evidence="2">
    <location>
        <begin position="24"/>
        <end position="304"/>
    </location>
</feature>
<evidence type="ECO:0000256" key="2">
    <source>
        <dbReference type="SAM" id="SignalP"/>
    </source>
</evidence>
<reference evidence="3 4" key="1">
    <citation type="journal article" date="2016" name="Nat. Commun.">
        <title>Thousands of microbial genomes shed light on interconnected biogeochemical processes in an aquifer system.</title>
        <authorList>
            <person name="Anantharaman K."/>
            <person name="Brown C.T."/>
            <person name="Hug L.A."/>
            <person name="Sharon I."/>
            <person name="Castelle C.J."/>
            <person name="Probst A.J."/>
            <person name="Thomas B.C."/>
            <person name="Singh A."/>
            <person name="Wilkins M.J."/>
            <person name="Karaoz U."/>
            <person name="Brodie E.L."/>
            <person name="Williams K.H."/>
            <person name="Hubbard S.S."/>
            <person name="Banfield J.F."/>
        </authorList>
    </citation>
    <scope>NUCLEOTIDE SEQUENCE [LARGE SCALE GENOMIC DNA]</scope>
</reference>
<keyword evidence="1" id="KW-0812">Transmembrane</keyword>
<comment type="caution">
    <text evidence="3">The sequence shown here is derived from an EMBL/GenBank/DDBJ whole genome shotgun (WGS) entry which is preliminary data.</text>
</comment>
<evidence type="ECO:0008006" key="5">
    <source>
        <dbReference type="Google" id="ProtNLM"/>
    </source>
</evidence>
<keyword evidence="1" id="KW-0472">Membrane</keyword>
<dbReference type="AlphaFoldDB" id="A0A1F7GTQ8"/>
<sequence>MKRVLVISTLCCLFILKTTGAQANEAKQGITVDPAFIEIDLEEDEQEETFEFGFQNNNKESVIIELFTLNFRHKDETGLVQFIGDDTTSYEYSLVSYISVPVDSIRVAPGEKEVVPVTVKNRLDLSPGGHYAGIIGRITSDKDTAQNTKVRPSIASLILLRKRGGEQFNLSLKEVDWPSRIVHFFYTDKISLMFQNEGNIHLVPRGTVEIRDILGRVIYKGVINTSSFYVLPSSKRRLTITMNKTLRALPISIDTLTVKGNDSLKKTRFTFQDSYIHIHPIVIFILIVASGLTFAYSKRKWSKR</sequence>
<dbReference type="EMBL" id="MFZM01000042">
    <property type="protein sequence ID" value="OGK22469.1"/>
    <property type="molecule type" value="Genomic_DNA"/>
</dbReference>